<gene>
    <name evidence="8" type="ORF">CA982_14830</name>
</gene>
<dbReference type="InterPro" id="IPR017941">
    <property type="entry name" value="Rieske_2Fe-2S"/>
</dbReference>
<evidence type="ECO:0000256" key="3">
    <source>
        <dbReference type="ARBA" id="ARBA00022723"/>
    </source>
</evidence>
<evidence type="ECO:0000256" key="1">
    <source>
        <dbReference type="ARBA" id="ARBA00001962"/>
    </source>
</evidence>
<dbReference type="Pfam" id="PF00848">
    <property type="entry name" value="Ring_hydroxyl_A"/>
    <property type="match status" value="1"/>
</dbReference>
<feature type="domain" description="Rieske" evidence="7">
    <location>
        <begin position="77"/>
        <end position="185"/>
    </location>
</feature>
<organism evidence="8 9">
    <name type="scientific">Gordonia lacunae</name>
    <dbReference type="NCBI Taxonomy" id="417102"/>
    <lineage>
        <taxon>Bacteria</taxon>
        <taxon>Bacillati</taxon>
        <taxon>Actinomycetota</taxon>
        <taxon>Actinomycetes</taxon>
        <taxon>Mycobacteriales</taxon>
        <taxon>Gordoniaceae</taxon>
        <taxon>Gordonia</taxon>
    </lineage>
</organism>
<dbReference type="InterPro" id="IPR001663">
    <property type="entry name" value="Rng_hydr_dOase-A"/>
</dbReference>
<dbReference type="OrthoDB" id="5243643at2"/>
<dbReference type="CDD" id="cd08882">
    <property type="entry name" value="RHO_alpha_C_MupW-like"/>
    <property type="match status" value="1"/>
</dbReference>
<keyword evidence="3" id="KW-0479">Metal-binding</keyword>
<dbReference type="InterPro" id="IPR036922">
    <property type="entry name" value="Rieske_2Fe-2S_sf"/>
</dbReference>
<dbReference type="GO" id="GO:0005506">
    <property type="term" value="F:iron ion binding"/>
    <property type="evidence" value="ECO:0007669"/>
    <property type="project" value="InterPro"/>
</dbReference>
<name>A0A2C9ZIZ9_9ACTN</name>
<dbReference type="EMBL" id="NGFO01000016">
    <property type="protein sequence ID" value="OUC77977.1"/>
    <property type="molecule type" value="Genomic_DNA"/>
</dbReference>
<dbReference type="GO" id="GO:0016705">
    <property type="term" value="F:oxidoreductase activity, acting on paired donors, with incorporation or reduction of molecular oxygen"/>
    <property type="evidence" value="ECO:0007669"/>
    <property type="project" value="UniProtKB-ARBA"/>
</dbReference>
<comment type="caution">
    <text evidence="8">The sequence shown here is derived from an EMBL/GenBank/DDBJ whole genome shotgun (WGS) entry which is preliminary data.</text>
</comment>
<dbReference type="Gene3D" id="3.90.380.10">
    <property type="entry name" value="Naphthalene 1,2-dioxygenase Alpha Subunit, Chain A, domain 1"/>
    <property type="match status" value="1"/>
</dbReference>
<dbReference type="SUPFAM" id="SSF55961">
    <property type="entry name" value="Bet v1-like"/>
    <property type="match status" value="1"/>
</dbReference>
<comment type="cofactor">
    <cofactor evidence="1">
        <name>Fe cation</name>
        <dbReference type="ChEBI" id="CHEBI:24875"/>
    </cofactor>
</comment>
<dbReference type="PANTHER" id="PTHR43756:SF5">
    <property type="entry name" value="CHOLINE MONOOXYGENASE, CHLOROPLASTIC"/>
    <property type="match status" value="1"/>
</dbReference>
<dbReference type="RefSeq" id="WP_086536057.1">
    <property type="nucleotide sequence ID" value="NZ_NGFO01000016.1"/>
</dbReference>
<proteinExistence type="predicted"/>
<evidence type="ECO:0000313" key="8">
    <source>
        <dbReference type="EMBL" id="OUC77977.1"/>
    </source>
</evidence>
<dbReference type="AlphaFoldDB" id="A0A2C9ZIZ9"/>
<evidence type="ECO:0000256" key="5">
    <source>
        <dbReference type="ARBA" id="ARBA00023004"/>
    </source>
</evidence>
<dbReference type="CDD" id="cd03469">
    <property type="entry name" value="Rieske_RO_Alpha_N"/>
    <property type="match status" value="1"/>
</dbReference>
<dbReference type="InterPro" id="IPR015879">
    <property type="entry name" value="Ring_hydroxy_dOase_asu_C_dom"/>
</dbReference>
<keyword evidence="4" id="KW-0560">Oxidoreductase</keyword>
<accession>A0A2C9ZIZ9</accession>
<dbReference type="Pfam" id="PF00355">
    <property type="entry name" value="Rieske"/>
    <property type="match status" value="1"/>
</dbReference>
<keyword evidence="5" id="KW-0408">Iron</keyword>
<dbReference type="GO" id="GO:0051537">
    <property type="term" value="F:2 iron, 2 sulfur cluster binding"/>
    <property type="evidence" value="ECO:0007669"/>
    <property type="project" value="UniProtKB-KW"/>
</dbReference>
<evidence type="ECO:0000256" key="6">
    <source>
        <dbReference type="ARBA" id="ARBA00023014"/>
    </source>
</evidence>
<evidence type="ECO:0000313" key="9">
    <source>
        <dbReference type="Proteomes" id="UP000194632"/>
    </source>
</evidence>
<evidence type="ECO:0000256" key="4">
    <source>
        <dbReference type="ARBA" id="ARBA00023002"/>
    </source>
</evidence>
<dbReference type="PANTHER" id="PTHR43756">
    <property type="entry name" value="CHOLINE MONOOXYGENASE, CHLOROPLASTIC"/>
    <property type="match status" value="1"/>
</dbReference>
<keyword evidence="6" id="KW-0411">Iron-sulfur</keyword>
<evidence type="ECO:0000256" key="2">
    <source>
        <dbReference type="ARBA" id="ARBA00022714"/>
    </source>
</evidence>
<dbReference type="PRINTS" id="PR00090">
    <property type="entry name" value="RNGDIOXGNASE"/>
</dbReference>
<protein>
    <submittedName>
        <fullName evidence="8">Iron-sulfur protein</fullName>
    </submittedName>
</protein>
<sequence>MTEIDTRTAGSAASDDEHADYVASYQRLLDTDTHPIPQVLREETHDLFEDQNFVPVSRYISREYHELERDRMWYKVWQMACREEEIPEPGDTHVYEICEKSILVVRGQDMSIRAFYNSCLHRGRTLREESGPAGHDLRCPFHGFCWNLDGSLKSMTCEWDFPHVDKDAMNLPQVKVDTWGGFVFINMDPQSESLASFLGDLGKHFEAWPLEDRYIQAHVAKVIDANWKIAQEAFSEAFHVITTHPQRVVGTGDSNSQYDTWGNFNRGITANGVPSPHIKFTPSEQEMFDSMVDARIDEDPMVTLPDGVTAREMSGLLAREGLRDVIGDVKADNMSDAESLDSIYYTVFPNFHPWGAYQRIVYRFRPNGDDHNTSIMDVYLLAPFTGPRPPAAKVQWLTPEQTWIDATVLGSSARVFDQDAYNMPKVHRGLKTTTQKYLPMAAYQELKIRHMHHLLAKWVGEDVD</sequence>
<keyword evidence="2" id="KW-0001">2Fe-2S</keyword>
<dbReference type="SUPFAM" id="SSF50022">
    <property type="entry name" value="ISP domain"/>
    <property type="match status" value="1"/>
</dbReference>
<dbReference type="Gene3D" id="2.102.10.10">
    <property type="entry name" value="Rieske [2Fe-2S] iron-sulphur domain"/>
    <property type="match status" value="1"/>
</dbReference>
<reference evidence="8 9" key="1">
    <citation type="submission" date="2017-05" db="EMBL/GenBank/DDBJ databases">
        <title>Biotechnological potential of actinobacteria isolated from South African environments.</title>
        <authorList>
            <person name="Le Roes-Hill M."/>
            <person name="Prins A."/>
            <person name="Durrell K.A."/>
        </authorList>
    </citation>
    <scope>NUCLEOTIDE SEQUENCE [LARGE SCALE GENOMIC DNA]</scope>
    <source>
        <strain evidence="8">BS2</strain>
    </source>
</reference>
<dbReference type="GO" id="GO:0004497">
    <property type="term" value="F:monooxygenase activity"/>
    <property type="evidence" value="ECO:0007669"/>
    <property type="project" value="UniProtKB-ARBA"/>
</dbReference>
<dbReference type="STRING" id="417102.CA982_14830"/>
<dbReference type="PROSITE" id="PS51296">
    <property type="entry name" value="RIESKE"/>
    <property type="match status" value="1"/>
</dbReference>
<keyword evidence="9" id="KW-1185">Reference proteome</keyword>
<dbReference type="Proteomes" id="UP000194632">
    <property type="component" value="Unassembled WGS sequence"/>
</dbReference>
<evidence type="ECO:0000259" key="7">
    <source>
        <dbReference type="PROSITE" id="PS51296"/>
    </source>
</evidence>